<keyword evidence="1" id="KW-0472">Membrane</keyword>
<name>A0A6J4RDN0_9ACTN</name>
<dbReference type="Pfam" id="PF08592">
    <property type="entry name" value="Anthrone_oxy"/>
    <property type="match status" value="1"/>
</dbReference>
<feature type="transmembrane region" description="Helical" evidence="1">
    <location>
        <begin position="50"/>
        <end position="72"/>
    </location>
</feature>
<organism evidence="2">
    <name type="scientific">uncultured Rubrobacteraceae bacterium</name>
    <dbReference type="NCBI Taxonomy" id="349277"/>
    <lineage>
        <taxon>Bacteria</taxon>
        <taxon>Bacillati</taxon>
        <taxon>Actinomycetota</taxon>
        <taxon>Rubrobacteria</taxon>
        <taxon>Rubrobacterales</taxon>
        <taxon>Rubrobacteraceae</taxon>
        <taxon>environmental samples</taxon>
    </lineage>
</organism>
<keyword evidence="1" id="KW-1133">Transmembrane helix</keyword>
<dbReference type="EMBL" id="CADCVK010000023">
    <property type="protein sequence ID" value="CAA9464754.1"/>
    <property type="molecule type" value="Genomic_DNA"/>
</dbReference>
<proteinExistence type="predicted"/>
<reference evidence="2" key="1">
    <citation type="submission" date="2020-02" db="EMBL/GenBank/DDBJ databases">
        <authorList>
            <person name="Meier V. D."/>
        </authorList>
    </citation>
    <scope>NUCLEOTIDE SEQUENCE</scope>
    <source>
        <strain evidence="2">AVDCRST_MAG12</strain>
    </source>
</reference>
<dbReference type="InterPro" id="IPR013901">
    <property type="entry name" value="Anthrone_oxy"/>
</dbReference>
<gene>
    <name evidence="2" type="ORF">AVDCRST_MAG12-185</name>
</gene>
<keyword evidence="1" id="KW-0812">Transmembrane</keyword>
<evidence type="ECO:0008006" key="3">
    <source>
        <dbReference type="Google" id="ProtNLM"/>
    </source>
</evidence>
<evidence type="ECO:0000256" key="1">
    <source>
        <dbReference type="SAM" id="Phobius"/>
    </source>
</evidence>
<evidence type="ECO:0000313" key="2">
    <source>
        <dbReference type="EMBL" id="CAA9464754.1"/>
    </source>
</evidence>
<feature type="transmembrane region" description="Helical" evidence="1">
    <location>
        <begin position="130"/>
        <end position="150"/>
    </location>
</feature>
<accession>A0A6J4RDN0</accession>
<dbReference type="AlphaFoldDB" id="A0A6J4RDN0"/>
<sequence length="153" mass="16278">MLLRTVRSVNLLLAGTLTGNEFGTWAAVHPAVEELSPAERLRAEQALTRRFGAIMPAWMGAALASSFAAALLSRGSAGFRPTLFGALCFAAMLASTRLGNVPINDQTLELTEDDLEEFGRLRDRWGRLHTLRVALTTAGLAALVSGALAGGER</sequence>
<protein>
    <recommendedName>
        <fullName evidence="3">DUF1772 domain-containing protein</fullName>
    </recommendedName>
</protein>